<feature type="transmembrane region" description="Helical" evidence="6">
    <location>
        <begin position="320"/>
        <end position="341"/>
    </location>
</feature>
<name>A0A5C7FTZ9_9BACT</name>
<evidence type="ECO:0000313" key="7">
    <source>
        <dbReference type="EMBL" id="TXF88340.1"/>
    </source>
</evidence>
<keyword evidence="8" id="KW-1185">Reference proteome</keyword>
<comment type="subcellular location">
    <subcellularLocation>
        <location evidence="1">Cell membrane</location>
        <topology evidence="1">Multi-pass membrane protein</topology>
    </subcellularLocation>
</comment>
<dbReference type="GO" id="GO:0005886">
    <property type="term" value="C:plasma membrane"/>
    <property type="evidence" value="ECO:0007669"/>
    <property type="project" value="UniProtKB-SubCell"/>
</dbReference>
<gene>
    <name evidence="7" type="ORF">FUA23_15280</name>
</gene>
<feature type="transmembrane region" description="Helical" evidence="6">
    <location>
        <begin position="68"/>
        <end position="88"/>
    </location>
</feature>
<dbReference type="PANTHER" id="PTHR30250:SF11">
    <property type="entry name" value="O-ANTIGEN TRANSPORTER-RELATED"/>
    <property type="match status" value="1"/>
</dbReference>
<sequence length="399" mass="44660">MLGFGWLTGLLQAYLVQVRTIRPAEAAAFSRVAIVGVGLFSVCLLGFAGGMHELLFRVLSIGDGPPGWWYYFLFLLTQWPGLFFEQVLTIREKPLVLVLFSGLSALGFMLALLLPIYYGSGLTDALFVLATFAGVKGLIIGGWLIYDRFSLRGKEGEKSQALNGEKPSFPFSAITSLLSTAWPLILYASVGALVTAFDLWFVNYWYEGDESVFATFRYGARELPLLAAIINGAMVVVLPRLTEAPSAGLDLLKETSRRLFHWIFGGAIFLMATSGVWWTFVFTDLFVESLPLFQAYLFVVVSRLLFPMPVMIAMGRTKGLYLFSLSELLVKIVVCSIAAYYFGLVGIILSIVFADVSNKLILMLYVHYYMKIHPRRYMDVRFFLGYLALMILTYAFVIM</sequence>
<keyword evidence="5 6" id="KW-0472">Membrane</keyword>
<feature type="transmembrane region" description="Helical" evidence="6">
    <location>
        <begin position="380"/>
        <end position="398"/>
    </location>
</feature>
<evidence type="ECO:0000256" key="4">
    <source>
        <dbReference type="ARBA" id="ARBA00022989"/>
    </source>
</evidence>
<evidence type="ECO:0000313" key="8">
    <source>
        <dbReference type="Proteomes" id="UP000321907"/>
    </source>
</evidence>
<organism evidence="7 8">
    <name type="scientific">Neolewinella aurantiaca</name>
    <dbReference type="NCBI Taxonomy" id="2602767"/>
    <lineage>
        <taxon>Bacteria</taxon>
        <taxon>Pseudomonadati</taxon>
        <taxon>Bacteroidota</taxon>
        <taxon>Saprospiria</taxon>
        <taxon>Saprospirales</taxon>
        <taxon>Lewinellaceae</taxon>
        <taxon>Neolewinella</taxon>
    </lineage>
</organism>
<evidence type="ECO:0008006" key="9">
    <source>
        <dbReference type="Google" id="ProtNLM"/>
    </source>
</evidence>
<dbReference type="Proteomes" id="UP000321907">
    <property type="component" value="Unassembled WGS sequence"/>
</dbReference>
<keyword evidence="4 6" id="KW-1133">Transmembrane helix</keyword>
<evidence type="ECO:0000256" key="6">
    <source>
        <dbReference type="SAM" id="Phobius"/>
    </source>
</evidence>
<feature type="transmembrane region" description="Helical" evidence="6">
    <location>
        <begin position="28"/>
        <end position="48"/>
    </location>
</feature>
<evidence type="ECO:0000256" key="2">
    <source>
        <dbReference type="ARBA" id="ARBA00022475"/>
    </source>
</evidence>
<keyword evidence="2" id="KW-1003">Cell membrane</keyword>
<feature type="transmembrane region" description="Helical" evidence="6">
    <location>
        <begin position="259"/>
        <end position="280"/>
    </location>
</feature>
<protein>
    <recommendedName>
        <fullName evidence="9">Polysaccharide biosynthesis protein</fullName>
    </recommendedName>
</protein>
<feature type="transmembrane region" description="Helical" evidence="6">
    <location>
        <begin position="218"/>
        <end position="238"/>
    </location>
</feature>
<keyword evidence="3 6" id="KW-0812">Transmembrane</keyword>
<feature type="transmembrane region" description="Helical" evidence="6">
    <location>
        <begin position="184"/>
        <end position="206"/>
    </location>
</feature>
<evidence type="ECO:0000256" key="1">
    <source>
        <dbReference type="ARBA" id="ARBA00004651"/>
    </source>
</evidence>
<feature type="transmembrane region" description="Helical" evidence="6">
    <location>
        <begin position="125"/>
        <end position="146"/>
    </location>
</feature>
<evidence type="ECO:0000256" key="3">
    <source>
        <dbReference type="ARBA" id="ARBA00022692"/>
    </source>
</evidence>
<dbReference type="EMBL" id="VOXD01000024">
    <property type="protein sequence ID" value="TXF88340.1"/>
    <property type="molecule type" value="Genomic_DNA"/>
</dbReference>
<dbReference type="InterPro" id="IPR050833">
    <property type="entry name" value="Poly_Biosynth_Transport"/>
</dbReference>
<dbReference type="PANTHER" id="PTHR30250">
    <property type="entry name" value="PST FAMILY PREDICTED COLANIC ACID TRANSPORTER"/>
    <property type="match status" value="1"/>
</dbReference>
<comment type="caution">
    <text evidence="7">The sequence shown here is derived from an EMBL/GenBank/DDBJ whole genome shotgun (WGS) entry which is preliminary data.</text>
</comment>
<dbReference type="AlphaFoldDB" id="A0A5C7FTZ9"/>
<proteinExistence type="predicted"/>
<reference evidence="7 8" key="1">
    <citation type="submission" date="2019-08" db="EMBL/GenBank/DDBJ databases">
        <title>Lewinella sp. strain SSH13 Genome sequencing and assembly.</title>
        <authorList>
            <person name="Kim I."/>
        </authorList>
    </citation>
    <scope>NUCLEOTIDE SEQUENCE [LARGE SCALE GENOMIC DNA]</scope>
    <source>
        <strain evidence="7 8">SSH13</strain>
    </source>
</reference>
<feature type="transmembrane region" description="Helical" evidence="6">
    <location>
        <begin position="95"/>
        <end position="119"/>
    </location>
</feature>
<evidence type="ECO:0000256" key="5">
    <source>
        <dbReference type="ARBA" id="ARBA00023136"/>
    </source>
</evidence>
<feature type="transmembrane region" description="Helical" evidence="6">
    <location>
        <begin position="292"/>
        <end position="313"/>
    </location>
</feature>
<accession>A0A5C7FTZ9</accession>
<feature type="transmembrane region" description="Helical" evidence="6">
    <location>
        <begin position="347"/>
        <end position="368"/>
    </location>
</feature>